<dbReference type="KEGG" id="ppn:Palpr_2585"/>
<keyword evidence="5 8" id="KW-0560">Oxidoreductase</keyword>
<organism evidence="17 18">
    <name type="scientific">Paludibacter propionicigenes (strain DSM 17365 / JCM 13257 / WB4)</name>
    <dbReference type="NCBI Taxonomy" id="694427"/>
    <lineage>
        <taxon>Bacteria</taxon>
        <taxon>Pseudomonadati</taxon>
        <taxon>Bacteroidota</taxon>
        <taxon>Bacteroidia</taxon>
        <taxon>Bacteroidales</taxon>
        <taxon>Paludibacteraceae</taxon>
        <taxon>Paludibacter</taxon>
    </lineage>
</organism>
<evidence type="ECO:0000256" key="13">
    <source>
        <dbReference type="RuleBase" id="RU000584"/>
    </source>
</evidence>
<feature type="binding site" evidence="8 10">
    <location>
        <position position="120"/>
    </location>
    <ligand>
        <name>substrate</name>
    </ligand>
</feature>
<dbReference type="AlphaFoldDB" id="E4T7M3"/>
<keyword evidence="18" id="KW-1185">Reference proteome</keyword>
<dbReference type="NCBIfam" id="TIGR01035">
    <property type="entry name" value="hemA"/>
    <property type="match status" value="1"/>
</dbReference>
<evidence type="ECO:0000256" key="11">
    <source>
        <dbReference type="PIRSR" id="PIRSR000445-3"/>
    </source>
</evidence>
<sequence>MHLLVVGINYKTADVSVREKLHFSDEVKPEAYNLLKTYKSIKGSVILSTCNRVEIYTAVNDVEKGYIENLDFINRFHQLSLEDIQPVIYQKNCQDAVLHLFKVTSSLDSMVLGEYQIQGQVRDAYFAAQDQHATNGLLNKVFQTAIQIGKKVRSETKIGDGSVSVATLAVDVIKQIFENKKGLNILMLGAGKMSNLTASYLQEQFGECSITFANRSGAANIAERLNARTIEYKQRFEAIPENDVIIASTSAPNYIMCRHEISMMAEQLKGKTRIFIDLSIPRNIDPEINKEDNCFVYSIDDINKMIDSNLDKRSQEITKAEQIIQDISEDYFEWYSKQFIMPVMAEIKKGLVVLKESTLDLYEPFTNKLEEKDREELSNLMDSYSNRIIRVIMSNLRKASTREEMISITKTLKDSFTIDLPEHE</sequence>
<dbReference type="RefSeq" id="WP_013446086.1">
    <property type="nucleotide sequence ID" value="NC_014734.1"/>
</dbReference>
<dbReference type="HOGENOM" id="CLU_035113_2_2_10"/>
<dbReference type="EMBL" id="CP002345">
    <property type="protein sequence ID" value="ADQ80717.1"/>
    <property type="molecule type" value="Genomic_DNA"/>
</dbReference>
<comment type="catalytic activity">
    <reaction evidence="7 8 13">
        <text>(S)-4-amino-5-oxopentanoate + tRNA(Glu) + NADP(+) = L-glutamyl-tRNA(Glu) + NADPH + H(+)</text>
        <dbReference type="Rhea" id="RHEA:12344"/>
        <dbReference type="Rhea" id="RHEA-COMP:9663"/>
        <dbReference type="Rhea" id="RHEA-COMP:9680"/>
        <dbReference type="ChEBI" id="CHEBI:15378"/>
        <dbReference type="ChEBI" id="CHEBI:57501"/>
        <dbReference type="ChEBI" id="CHEBI:57783"/>
        <dbReference type="ChEBI" id="CHEBI:58349"/>
        <dbReference type="ChEBI" id="CHEBI:78442"/>
        <dbReference type="ChEBI" id="CHEBI:78520"/>
        <dbReference type="EC" id="1.2.1.70"/>
    </reaction>
</comment>
<name>E4T7M3_PALPW</name>
<comment type="domain">
    <text evidence="8">Possesses an unusual extended V-shaped dimeric structure with each monomer consisting of three distinct domains arranged along a curved 'spinal' alpha-helix. The N-terminal catalytic domain specifically recognizes the glutamate moiety of the substrate. The second domain is the NADPH-binding domain, and the third C-terminal domain is responsible for dimerization.</text>
</comment>
<dbReference type="HAMAP" id="MF_00087">
    <property type="entry name" value="Glu_tRNA_reductase"/>
    <property type="match status" value="1"/>
</dbReference>
<dbReference type="PANTHER" id="PTHR43013:SF1">
    <property type="entry name" value="GLUTAMYL-TRNA REDUCTASE"/>
    <property type="match status" value="1"/>
</dbReference>
<dbReference type="Pfam" id="PF01488">
    <property type="entry name" value="Shikimate_DH"/>
    <property type="match status" value="1"/>
</dbReference>
<accession>E4T7M3</accession>
<dbReference type="InterPro" id="IPR036453">
    <property type="entry name" value="GluRdtase_dimer_dom_sf"/>
</dbReference>
<feature type="active site" description="Nucleophile" evidence="8 9">
    <location>
        <position position="50"/>
    </location>
</feature>
<evidence type="ECO:0000259" key="16">
    <source>
        <dbReference type="Pfam" id="PF05201"/>
    </source>
</evidence>
<dbReference type="EC" id="1.2.1.70" evidence="3 8"/>
<dbReference type="InterPro" id="IPR018214">
    <property type="entry name" value="GluRdtase_CS"/>
</dbReference>
<evidence type="ECO:0000256" key="2">
    <source>
        <dbReference type="ARBA" id="ARBA00005916"/>
    </source>
</evidence>
<dbReference type="SUPFAM" id="SSF69742">
    <property type="entry name" value="Glutamyl tRNA-reductase catalytic, N-terminal domain"/>
    <property type="match status" value="1"/>
</dbReference>
<evidence type="ECO:0000259" key="14">
    <source>
        <dbReference type="Pfam" id="PF00745"/>
    </source>
</evidence>
<dbReference type="PROSITE" id="PS00747">
    <property type="entry name" value="GLUTR"/>
    <property type="match status" value="1"/>
</dbReference>
<dbReference type="CDD" id="cd05213">
    <property type="entry name" value="NAD_bind_Glutamyl_tRNA_reduct"/>
    <property type="match status" value="1"/>
</dbReference>
<evidence type="ECO:0000259" key="15">
    <source>
        <dbReference type="Pfam" id="PF01488"/>
    </source>
</evidence>
<feature type="domain" description="Quinate/shikimate 5-dehydrogenase/glutamyl-tRNA reductase" evidence="15">
    <location>
        <begin position="173"/>
        <end position="304"/>
    </location>
</feature>
<feature type="domain" description="Glutamyl-tRNA reductase N-terminal" evidence="16">
    <location>
        <begin position="6"/>
        <end position="156"/>
    </location>
</feature>
<dbReference type="InterPro" id="IPR000343">
    <property type="entry name" value="4pyrrol_synth_GluRdtase"/>
</dbReference>
<evidence type="ECO:0000256" key="12">
    <source>
        <dbReference type="PIRSR" id="PIRSR000445-4"/>
    </source>
</evidence>
<dbReference type="eggNOG" id="COG0373">
    <property type="taxonomic scope" value="Bacteria"/>
</dbReference>
<dbReference type="FunFam" id="3.30.460.30:FF:000001">
    <property type="entry name" value="Glutamyl-tRNA reductase"/>
    <property type="match status" value="1"/>
</dbReference>
<dbReference type="OrthoDB" id="9795543at2"/>
<evidence type="ECO:0000256" key="5">
    <source>
        <dbReference type="ARBA" id="ARBA00023002"/>
    </source>
</evidence>
<reference evidence="17 18" key="2">
    <citation type="journal article" date="2011" name="Stand. Genomic Sci.">
        <title>Complete genome sequence of Paludibacter propionicigenes type strain (WB4).</title>
        <authorList>
            <person name="Gronow S."/>
            <person name="Munk C."/>
            <person name="Lapidus A."/>
            <person name="Nolan M."/>
            <person name="Lucas S."/>
            <person name="Hammon N."/>
            <person name="Deshpande S."/>
            <person name="Cheng J.F."/>
            <person name="Tapia R."/>
            <person name="Han C."/>
            <person name="Goodwin L."/>
            <person name="Pitluck S."/>
            <person name="Liolios K."/>
            <person name="Ivanova N."/>
            <person name="Mavromatis K."/>
            <person name="Mikhailova N."/>
            <person name="Pati A."/>
            <person name="Chen A."/>
            <person name="Palaniappan K."/>
            <person name="Land M."/>
            <person name="Hauser L."/>
            <person name="Chang Y.J."/>
            <person name="Jeffries C.D."/>
            <person name="Brambilla E."/>
            <person name="Rohde M."/>
            <person name="Goker M."/>
            <person name="Detter J.C."/>
            <person name="Woyke T."/>
            <person name="Bristow J."/>
            <person name="Eisen J.A."/>
            <person name="Markowitz V."/>
            <person name="Hugenholtz P."/>
            <person name="Kyrpides N.C."/>
            <person name="Klenk H.P."/>
        </authorList>
    </citation>
    <scope>NUCLEOTIDE SEQUENCE [LARGE SCALE GENOMIC DNA]</scope>
    <source>
        <strain evidence="18">DSM 17365 / JCM 13257 / WB4</strain>
    </source>
</reference>
<dbReference type="GO" id="GO:0019353">
    <property type="term" value="P:protoporphyrinogen IX biosynthetic process from glutamate"/>
    <property type="evidence" value="ECO:0007669"/>
    <property type="project" value="TreeGrafter"/>
</dbReference>
<dbReference type="InterPro" id="IPR015896">
    <property type="entry name" value="4pyrrol_synth_GluRdtase_dimer"/>
</dbReference>
<dbReference type="PANTHER" id="PTHR43013">
    <property type="entry name" value="GLUTAMYL-TRNA REDUCTASE"/>
    <property type="match status" value="1"/>
</dbReference>
<evidence type="ECO:0000313" key="18">
    <source>
        <dbReference type="Proteomes" id="UP000008718"/>
    </source>
</evidence>
<keyword evidence="6 8" id="KW-0627">Porphyrin biosynthesis</keyword>
<evidence type="ECO:0000256" key="10">
    <source>
        <dbReference type="PIRSR" id="PIRSR000445-2"/>
    </source>
</evidence>
<dbReference type="Proteomes" id="UP000008718">
    <property type="component" value="Chromosome"/>
</dbReference>
<dbReference type="Gene3D" id="3.40.50.720">
    <property type="entry name" value="NAD(P)-binding Rossmann-like Domain"/>
    <property type="match status" value="1"/>
</dbReference>
<gene>
    <name evidence="8" type="primary">hemA</name>
    <name evidence="17" type="ordered locus">Palpr_2585</name>
</gene>
<feature type="binding site" evidence="8 10">
    <location>
        <begin position="114"/>
        <end position="116"/>
    </location>
    <ligand>
        <name>substrate</name>
    </ligand>
</feature>
<comment type="pathway">
    <text evidence="1 8 13">Porphyrin-containing compound metabolism; protoporphyrin-IX biosynthesis; 5-aminolevulinate from L-glutamyl-tRNA(Glu): step 1/2.</text>
</comment>
<evidence type="ECO:0000256" key="1">
    <source>
        <dbReference type="ARBA" id="ARBA00005059"/>
    </source>
</evidence>
<dbReference type="SUPFAM" id="SSF51735">
    <property type="entry name" value="NAD(P)-binding Rossmann-fold domains"/>
    <property type="match status" value="1"/>
</dbReference>
<feature type="domain" description="Tetrapyrrole biosynthesis glutamyl-tRNA reductase dimerisation" evidence="14">
    <location>
        <begin position="319"/>
        <end position="416"/>
    </location>
</feature>
<evidence type="ECO:0000256" key="4">
    <source>
        <dbReference type="ARBA" id="ARBA00022857"/>
    </source>
</evidence>
<comment type="similarity">
    <text evidence="2 8 13">Belongs to the glutamyl-tRNA reductase family.</text>
</comment>
<evidence type="ECO:0000256" key="3">
    <source>
        <dbReference type="ARBA" id="ARBA00012970"/>
    </source>
</evidence>
<dbReference type="InterPro" id="IPR006151">
    <property type="entry name" value="Shikm_DH/Glu-tRNA_Rdtase"/>
</dbReference>
<dbReference type="Pfam" id="PF05201">
    <property type="entry name" value="GlutR_N"/>
    <property type="match status" value="1"/>
</dbReference>
<feature type="binding site" evidence="8 10">
    <location>
        <begin position="49"/>
        <end position="52"/>
    </location>
    <ligand>
        <name>substrate</name>
    </ligand>
</feature>
<keyword evidence="4 8" id="KW-0521">NADP</keyword>
<feature type="binding site" evidence="8 10">
    <location>
        <position position="109"/>
    </location>
    <ligand>
        <name>substrate</name>
    </ligand>
</feature>
<comment type="function">
    <text evidence="8">Catalyzes the NADPH-dependent reduction of glutamyl-tRNA(Glu) to glutamate 1-semialdehyde (GSA).</text>
</comment>
<dbReference type="InterPro" id="IPR015895">
    <property type="entry name" value="4pyrrol_synth_GluRdtase_N"/>
</dbReference>
<protein>
    <recommendedName>
        <fullName evidence="3 8">Glutamyl-tRNA reductase</fullName>
        <shortName evidence="8">GluTR</shortName>
        <ecNumber evidence="3 8">1.2.1.70</ecNumber>
    </recommendedName>
</protein>
<dbReference type="UniPathway" id="UPA00251">
    <property type="reaction ID" value="UER00316"/>
</dbReference>
<dbReference type="InterPro" id="IPR036291">
    <property type="entry name" value="NAD(P)-bd_dom_sf"/>
</dbReference>
<evidence type="ECO:0000256" key="7">
    <source>
        <dbReference type="ARBA" id="ARBA00047464"/>
    </source>
</evidence>
<feature type="site" description="Important for activity" evidence="8 12">
    <location>
        <position position="99"/>
    </location>
</feature>
<comment type="miscellaneous">
    <text evidence="8">During catalysis, the active site Cys acts as a nucleophile attacking the alpha-carbonyl group of tRNA-bound glutamate with the formation of a thioester intermediate between enzyme and glutamate, and the concomitant release of tRNA(Glu). The thioester intermediate is finally reduced by direct hydride transfer from NADPH, to form the product GSA.</text>
</comment>
<proteinExistence type="inferred from homology"/>
<dbReference type="GO" id="GO:0050661">
    <property type="term" value="F:NADP binding"/>
    <property type="evidence" value="ECO:0007669"/>
    <property type="project" value="InterPro"/>
</dbReference>
<evidence type="ECO:0000313" key="17">
    <source>
        <dbReference type="EMBL" id="ADQ80717.1"/>
    </source>
</evidence>
<dbReference type="InterPro" id="IPR036343">
    <property type="entry name" value="GluRdtase_N_sf"/>
</dbReference>
<dbReference type="Gene3D" id="3.30.460.30">
    <property type="entry name" value="Glutamyl-tRNA reductase, N-terminal domain"/>
    <property type="match status" value="1"/>
</dbReference>
<dbReference type="SUPFAM" id="SSF69075">
    <property type="entry name" value="Glutamyl tRNA-reductase dimerization domain"/>
    <property type="match status" value="1"/>
</dbReference>
<dbReference type="PIRSF" id="PIRSF000445">
    <property type="entry name" value="4pyrrol_synth_GluRdtase"/>
    <property type="match status" value="1"/>
</dbReference>
<comment type="subunit">
    <text evidence="8">Homodimer.</text>
</comment>
<feature type="binding site" evidence="8 11">
    <location>
        <begin position="189"/>
        <end position="194"/>
    </location>
    <ligand>
        <name>NADP(+)</name>
        <dbReference type="ChEBI" id="CHEBI:58349"/>
    </ligand>
</feature>
<evidence type="ECO:0000256" key="8">
    <source>
        <dbReference type="HAMAP-Rule" id="MF_00087"/>
    </source>
</evidence>
<dbReference type="GO" id="GO:0008883">
    <property type="term" value="F:glutamyl-tRNA reductase activity"/>
    <property type="evidence" value="ECO:0007669"/>
    <property type="project" value="UniProtKB-UniRule"/>
</dbReference>
<evidence type="ECO:0000256" key="6">
    <source>
        <dbReference type="ARBA" id="ARBA00023244"/>
    </source>
</evidence>
<evidence type="ECO:0000256" key="9">
    <source>
        <dbReference type="PIRSR" id="PIRSR000445-1"/>
    </source>
</evidence>
<dbReference type="STRING" id="694427.Palpr_2585"/>
<dbReference type="Pfam" id="PF00745">
    <property type="entry name" value="GlutR_dimer"/>
    <property type="match status" value="1"/>
</dbReference>
<reference key="1">
    <citation type="submission" date="2010-11" db="EMBL/GenBank/DDBJ databases">
        <title>The complete genome of Paludibacter propionicigenes DSM 17365.</title>
        <authorList>
            <consortium name="US DOE Joint Genome Institute (JGI-PGF)"/>
            <person name="Lucas S."/>
            <person name="Copeland A."/>
            <person name="Lapidus A."/>
            <person name="Bruce D."/>
            <person name="Goodwin L."/>
            <person name="Pitluck S."/>
            <person name="Kyrpides N."/>
            <person name="Mavromatis K."/>
            <person name="Ivanova N."/>
            <person name="Munk A.C."/>
            <person name="Brettin T."/>
            <person name="Detter J.C."/>
            <person name="Han C."/>
            <person name="Tapia R."/>
            <person name="Land M."/>
            <person name="Hauser L."/>
            <person name="Markowitz V."/>
            <person name="Cheng J.-F."/>
            <person name="Hugenholtz P."/>
            <person name="Woyke T."/>
            <person name="Wu D."/>
            <person name="Gronow S."/>
            <person name="Wellnitz S."/>
            <person name="Brambilla E."/>
            <person name="Klenk H.-P."/>
            <person name="Eisen J.A."/>
        </authorList>
    </citation>
    <scope>NUCLEOTIDE SEQUENCE</scope>
    <source>
        <strain>WB4</strain>
    </source>
</reference>